<accession>A0AAW1Q5S3</accession>
<keyword evidence="7 11" id="KW-0378">Hydrolase</keyword>
<dbReference type="InterPro" id="IPR023635">
    <property type="entry name" value="Peptide_deformylase"/>
</dbReference>
<comment type="catalytic activity">
    <reaction evidence="11">
        <text>N-terminal N-formyl-L-methionyl-[peptide] + H2O = N-terminal L-methionyl-[peptide] + formate</text>
        <dbReference type="Rhea" id="RHEA:24420"/>
        <dbReference type="Rhea" id="RHEA-COMP:10639"/>
        <dbReference type="Rhea" id="RHEA-COMP:10640"/>
        <dbReference type="ChEBI" id="CHEBI:15377"/>
        <dbReference type="ChEBI" id="CHEBI:15740"/>
        <dbReference type="ChEBI" id="CHEBI:49298"/>
        <dbReference type="ChEBI" id="CHEBI:64731"/>
        <dbReference type="EC" id="3.5.1.88"/>
    </reaction>
</comment>
<reference evidence="12 13" key="1">
    <citation type="journal article" date="2024" name="Nat. Commun.">
        <title>Phylogenomics reveals the evolutionary origins of lichenization in chlorophyte algae.</title>
        <authorList>
            <person name="Puginier C."/>
            <person name="Libourel C."/>
            <person name="Otte J."/>
            <person name="Skaloud P."/>
            <person name="Haon M."/>
            <person name="Grisel S."/>
            <person name="Petersen M."/>
            <person name="Berrin J.G."/>
            <person name="Delaux P.M."/>
            <person name="Dal Grande F."/>
            <person name="Keller J."/>
        </authorList>
    </citation>
    <scope>NUCLEOTIDE SEQUENCE [LARGE SCALE GENOMIC DNA]</scope>
    <source>
        <strain evidence="12 13">SAG 2145</strain>
    </source>
</reference>
<dbReference type="Gene3D" id="3.90.45.10">
    <property type="entry name" value="Peptide deformylase"/>
    <property type="match status" value="1"/>
</dbReference>
<keyword evidence="13" id="KW-1185">Reference proteome</keyword>
<proteinExistence type="inferred from homology"/>
<name>A0AAW1Q5S3_9CHLO</name>
<dbReference type="EC" id="3.5.1.88" evidence="3 11"/>
<keyword evidence="5 11" id="KW-0934">Plastid</keyword>
<keyword evidence="6 11" id="KW-0479">Metal-binding</keyword>
<keyword evidence="8 11" id="KW-0648">Protein biosynthesis</keyword>
<keyword evidence="4 11" id="KW-0150">Chloroplast</keyword>
<comment type="caution">
    <text evidence="12">The sequence shown here is derived from an EMBL/GenBank/DDBJ whole genome shotgun (WGS) entry which is preliminary data.</text>
</comment>
<evidence type="ECO:0000256" key="5">
    <source>
        <dbReference type="ARBA" id="ARBA00022640"/>
    </source>
</evidence>
<dbReference type="FunFam" id="3.90.45.10:FF:000006">
    <property type="entry name" value="Peptide deformylase"/>
    <property type="match status" value="1"/>
</dbReference>
<comment type="function">
    <text evidence="11">Removes the formyl group from the N-terminal Met of newly synthesized proteins.</text>
</comment>
<dbReference type="InterPro" id="IPR036821">
    <property type="entry name" value="Peptide_deformylase_sf"/>
</dbReference>
<evidence type="ECO:0000256" key="2">
    <source>
        <dbReference type="ARBA" id="ARBA00010759"/>
    </source>
</evidence>
<comment type="subcellular location">
    <subcellularLocation>
        <location evidence="1 11">Plastid</location>
        <location evidence="1 11">Chloroplast</location>
    </subcellularLocation>
</comment>
<evidence type="ECO:0000313" key="12">
    <source>
        <dbReference type="EMBL" id="KAK9816196.1"/>
    </source>
</evidence>
<gene>
    <name evidence="12" type="ORF">WJX74_000642</name>
</gene>
<dbReference type="SUPFAM" id="SSF56420">
    <property type="entry name" value="Peptide deformylase"/>
    <property type="match status" value="1"/>
</dbReference>
<evidence type="ECO:0000256" key="10">
    <source>
        <dbReference type="ARBA" id="ARBA00023004"/>
    </source>
</evidence>
<evidence type="ECO:0000256" key="3">
    <source>
        <dbReference type="ARBA" id="ARBA00012175"/>
    </source>
</evidence>
<evidence type="ECO:0000256" key="8">
    <source>
        <dbReference type="ARBA" id="ARBA00022917"/>
    </source>
</evidence>
<evidence type="ECO:0000256" key="11">
    <source>
        <dbReference type="RuleBase" id="RU362111"/>
    </source>
</evidence>
<dbReference type="GO" id="GO:0006412">
    <property type="term" value="P:translation"/>
    <property type="evidence" value="ECO:0007669"/>
    <property type="project" value="UniProtKB-KW"/>
</dbReference>
<comment type="similarity">
    <text evidence="2 11">Belongs to the polypeptide deformylase family.</text>
</comment>
<protein>
    <recommendedName>
        <fullName evidence="3 11">Peptide deformylase</fullName>
        <ecNumber evidence="3 11">3.5.1.88</ecNumber>
    </recommendedName>
</protein>
<evidence type="ECO:0000256" key="1">
    <source>
        <dbReference type="ARBA" id="ARBA00004229"/>
    </source>
</evidence>
<dbReference type="HAMAP" id="MF_00163">
    <property type="entry name" value="Pep_deformylase"/>
    <property type="match status" value="1"/>
</dbReference>
<dbReference type="GO" id="GO:0042586">
    <property type="term" value="F:peptide deformylase activity"/>
    <property type="evidence" value="ECO:0007669"/>
    <property type="project" value="UniProtKB-EC"/>
</dbReference>
<dbReference type="PANTHER" id="PTHR10458">
    <property type="entry name" value="PEPTIDE DEFORMYLASE"/>
    <property type="match status" value="1"/>
</dbReference>
<dbReference type="AlphaFoldDB" id="A0AAW1Q5S3"/>
<dbReference type="PRINTS" id="PR01576">
    <property type="entry name" value="PDEFORMYLASE"/>
</dbReference>
<dbReference type="GO" id="GO:0046872">
    <property type="term" value="F:metal ion binding"/>
    <property type="evidence" value="ECO:0007669"/>
    <property type="project" value="UniProtKB-KW"/>
</dbReference>
<dbReference type="Pfam" id="PF01327">
    <property type="entry name" value="Pep_deformylase"/>
    <property type="match status" value="1"/>
</dbReference>
<evidence type="ECO:0000256" key="6">
    <source>
        <dbReference type="ARBA" id="ARBA00022723"/>
    </source>
</evidence>
<dbReference type="GO" id="GO:0009507">
    <property type="term" value="C:chloroplast"/>
    <property type="evidence" value="ECO:0007669"/>
    <property type="project" value="UniProtKB-SubCell"/>
</dbReference>
<sequence length="264" mass="30263">MATTRCLCKAPLSSPLRPHQASPKQLSQQLARFHQSPRGLARQRQLLVQARKSPLFKELAERKKESQSSASAAPVAGKLEWQSPLSIIRYPDPRLRAVNARIQRFDSQLKHLSDEMFEVMYNGDDGVGLAAPQVGVNIRLMVFNPSGDRRAVNEQMVLVNPEIMEESGPRRDFEEGCLSFPQMFAVVERITRVKVKFQDLQGRTATMELDEFPARIFLHEFDHLQGTLFHDRMRPRELRQVKSQLVALEDAYLRQHPNARIQRA</sequence>
<dbReference type="PANTHER" id="PTHR10458:SF22">
    <property type="entry name" value="PEPTIDE DEFORMYLASE"/>
    <property type="match status" value="1"/>
</dbReference>
<dbReference type="NCBIfam" id="NF001159">
    <property type="entry name" value="PRK00150.1-3"/>
    <property type="match status" value="1"/>
</dbReference>
<keyword evidence="9 11" id="KW-0809">Transit peptide</keyword>
<keyword evidence="10" id="KW-0408">Iron</keyword>
<evidence type="ECO:0000256" key="7">
    <source>
        <dbReference type="ARBA" id="ARBA00022801"/>
    </source>
</evidence>
<organism evidence="12 13">
    <name type="scientific">Apatococcus lobatus</name>
    <dbReference type="NCBI Taxonomy" id="904363"/>
    <lineage>
        <taxon>Eukaryota</taxon>
        <taxon>Viridiplantae</taxon>
        <taxon>Chlorophyta</taxon>
        <taxon>core chlorophytes</taxon>
        <taxon>Trebouxiophyceae</taxon>
        <taxon>Chlorellales</taxon>
        <taxon>Chlorellaceae</taxon>
        <taxon>Apatococcus</taxon>
    </lineage>
</organism>
<dbReference type="CDD" id="cd00487">
    <property type="entry name" value="Pep_deformylase"/>
    <property type="match status" value="1"/>
</dbReference>
<evidence type="ECO:0000256" key="9">
    <source>
        <dbReference type="ARBA" id="ARBA00022946"/>
    </source>
</evidence>
<dbReference type="Proteomes" id="UP001438707">
    <property type="component" value="Unassembled WGS sequence"/>
</dbReference>
<evidence type="ECO:0000313" key="13">
    <source>
        <dbReference type="Proteomes" id="UP001438707"/>
    </source>
</evidence>
<dbReference type="NCBIfam" id="TIGR00079">
    <property type="entry name" value="pept_deformyl"/>
    <property type="match status" value="1"/>
</dbReference>
<dbReference type="EMBL" id="JALJOS010000087">
    <property type="protein sequence ID" value="KAK9816196.1"/>
    <property type="molecule type" value="Genomic_DNA"/>
</dbReference>
<evidence type="ECO:0000256" key="4">
    <source>
        <dbReference type="ARBA" id="ARBA00022528"/>
    </source>
</evidence>